<dbReference type="EMBL" id="AFCJ01002204">
    <property type="protein sequence ID" value="EHC31237.1"/>
    <property type="molecule type" value="Genomic_DNA"/>
</dbReference>
<sequence>MRSGRQRLLMKANMAVSVNSGYRQRMVAEAHQLPCQR</sequence>
<proteinExistence type="predicted"/>
<accession>G5LV53</accession>
<comment type="caution">
    <text evidence="1">The sequence shown here is derived from an EMBL/GenBank/DDBJ whole genome shotgun (WGS) entry which is preliminary data.</text>
</comment>
<organism evidence="1 2">
    <name type="scientific">Salmonella enterica subsp. enterica serovar Alachua str. R6-377</name>
    <dbReference type="NCBI Taxonomy" id="913241"/>
    <lineage>
        <taxon>Bacteria</taxon>
        <taxon>Pseudomonadati</taxon>
        <taxon>Pseudomonadota</taxon>
        <taxon>Gammaproteobacteria</taxon>
        <taxon>Enterobacterales</taxon>
        <taxon>Enterobacteriaceae</taxon>
        <taxon>Salmonella</taxon>
    </lineage>
</organism>
<dbReference type="Proteomes" id="UP000004642">
    <property type="component" value="Unassembled WGS sequence"/>
</dbReference>
<reference evidence="1 2" key="1">
    <citation type="journal article" date="2011" name="BMC Genomics">
        <title>Genome sequencing reveals diversification of virulence factor content and possible host adaptation in distinct subpopulations of Salmonella enterica.</title>
        <authorList>
            <person name="den Bakker H.C."/>
            <person name="Moreno Switt A.I."/>
            <person name="Govoni G."/>
            <person name="Cummings C.A."/>
            <person name="Ranieri M.L."/>
            <person name="Degoricija L."/>
            <person name="Hoelzer K."/>
            <person name="Rodriguez-Rivera L.D."/>
            <person name="Brown S."/>
            <person name="Bolchacova E."/>
            <person name="Furtado M.R."/>
            <person name="Wiedmann M."/>
        </authorList>
    </citation>
    <scope>NUCLEOTIDE SEQUENCE [LARGE SCALE GENOMIC DNA]</scope>
    <source>
        <strain evidence="1 2">R6-377</strain>
    </source>
</reference>
<evidence type="ECO:0000313" key="2">
    <source>
        <dbReference type="Proteomes" id="UP000004642"/>
    </source>
</evidence>
<name>G5LV53_SALET</name>
<evidence type="ECO:0000313" key="1">
    <source>
        <dbReference type="EMBL" id="EHC31237.1"/>
    </source>
</evidence>
<protein>
    <submittedName>
        <fullName evidence="1">Uncharacterized protein</fullName>
    </submittedName>
</protein>
<gene>
    <name evidence="1" type="ORF">LTSEALA_5146</name>
</gene>
<dbReference type="AlphaFoldDB" id="G5LV53"/>